<evidence type="ECO:0000256" key="2">
    <source>
        <dbReference type="ARBA" id="ARBA00022448"/>
    </source>
</evidence>
<keyword evidence="13" id="KW-1185">Reference proteome</keyword>
<keyword evidence="4" id="KW-0997">Cell inner membrane</keyword>
<dbReference type="CDD" id="cd06579">
    <property type="entry name" value="TM_PBP1_transp_AraH_like"/>
    <property type="match status" value="1"/>
</dbReference>
<comment type="function">
    <text evidence="9">Part of the binding-protein-dependent transport system for D-xylose. Probably responsible for the translocation of the substrate across the membrane.</text>
</comment>
<dbReference type="GO" id="GO:0022857">
    <property type="term" value="F:transmembrane transporter activity"/>
    <property type="evidence" value="ECO:0007669"/>
    <property type="project" value="InterPro"/>
</dbReference>
<evidence type="ECO:0000256" key="3">
    <source>
        <dbReference type="ARBA" id="ARBA00022475"/>
    </source>
</evidence>
<reference evidence="12" key="2">
    <citation type="submission" date="2021-01" db="EMBL/GenBank/DDBJ databases">
        <authorList>
            <person name="Mieszkin S."/>
            <person name="Pouder E."/>
            <person name="Alain K."/>
        </authorList>
    </citation>
    <scope>NUCLEOTIDE SEQUENCE</scope>
    <source>
        <strain evidence="12">HW T2.11</strain>
    </source>
</reference>
<keyword evidence="2" id="KW-0813">Transport</keyword>
<evidence type="ECO:0000256" key="7">
    <source>
        <dbReference type="ARBA" id="ARBA00022989"/>
    </source>
</evidence>
<feature type="transmembrane region" description="Helical" evidence="11">
    <location>
        <begin position="183"/>
        <end position="201"/>
    </location>
</feature>
<dbReference type="Pfam" id="PF02653">
    <property type="entry name" value="BPD_transp_2"/>
    <property type="match status" value="1"/>
</dbReference>
<protein>
    <recommendedName>
        <fullName evidence="10">Xylose transport system permease protein XylH</fullName>
    </recommendedName>
</protein>
<keyword evidence="3" id="KW-1003">Cell membrane</keyword>
<dbReference type="PANTHER" id="PTHR32196:SF32">
    <property type="entry name" value="XYLOSE TRANSPORT SYSTEM PERMEASE PROTEIN XYLH"/>
    <property type="match status" value="1"/>
</dbReference>
<name>A0A963YVM8_9PROT</name>
<accession>A0A963YVM8</accession>
<proteinExistence type="predicted"/>
<dbReference type="AlphaFoldDB" id="A0A963YVM8"/>
<comment type="caution">
    <text evidence="12">The sequence shown here is derived from an EMBL/GenBank/DDBJ whole genome shotgun (WGS) entry which is preliminary data.</text>
</comment>
<feature type="transmembrane region" description="Helical" evidence="11">
    <location>
        <begin position="146"/>
        <end position="163"/>
    </location>
</feature>
<evidence type="ECO:0000256" key="10">
    <source>
        <dbReference type="ARBA" id="ARBA00035686"/>
    </source>
</evidence>
<gene>
    <name evidence="12" type="ORF">ASILVAE211_21030</name>
</gene>
<evidence type="ECO:0000256" key="1">
    <source>
        <dbReference type="ARBA" id="ARBA00004651"/>
    </source>
</evidence>
<dbReference type="Proteomes" id="UP000708298">
    <property type="component" value="Unassembled WGS sequence"/>
</dbReference>
<comment type="subcellular location">
    <subcellularLocation>
        <location evidence="1">Cell membrane</location>
        <topology evidence="1">Multi-pass membrane protein</topology>
    </subcellularLocation>
</comment>
<evidence type="ECO:0000256" key="8">
    <source>
        <dbReference type="ARBA" id="ARBA00023136"/>
    </source>
</evidence>
<keyword evidence="5" id="KW-0762">Sugar transport</keyword>
<feature type="transmembrane region" description="Helical" evidence="11">
    <location>
        <begin position="311"/>
        <end position="330"/>
    </location>
</feature>
<feature type="transmembrane region" description="Helical" evidence="11">
    <location>
        <begin position="264"/>
        <end position="280"/>
    </location>
</feature>
<feature type="transmembrane region" description="Helical" evidence="11">
    <location>
        <begin position="232"/>
        <end position="252"/>
    </location>
</feature>
<organism evidence="12 13">
    <name type="scientific">Acidisoma silvae</name>
    <dbReference type="NCBI Taxonomy" id="2802396"/>
    <lineage>
        <taxon>Bacteria</taxon>
        <taxon>Pseudomonadati</taxon>
        <taxon>Pseudomonadota</taxon>
        <taxon>Alphaproteobacteria</taxon>
        <taxon>Acetobacterales</taxon>
        <taxon>Acidocellaceae</taxon>
        <taxon>Acidisoma</taxon>
    </lineage>
</organism>
<keyword evidence="7 11" id="KW-1133">Transmembrane helix</keyword>
<evidence type="ECO:0000313" key="12">
    <source>
        <dbReference type="EMBL" id="MCB8877691.1"/>
    </source>
</evidence>
<keyword evidence="6 11" id="KW-0812">Transmembrane</keyword>
<feature type="transmembrane region" description="Helical" evidence="11">
    <location>
        <begin position="114"/>
        <end position="134"/>
    </location>
</feature>
<keyword evidence="8 11" id="KW-0472">Membrane</keyword>
<dbReference type="InterPro" id="IPR001851">
    <property type="entry name" value="ABC_transp_permease"/>
</dbReference>
<sequence>MNTKTSVMPTVAVAPGAVAKNAGASPSVQLLLKYVVWIWLVGLVIVFGLLNKFFFTTSNLQNILTQATVLGLLGLAASLPLLVGEIDLSIAGNMGISSAIGALAILQLHMPTFLGVIVGVGAATLIGFFNGLCITRLRMVSLIETLGMMIILQGGLLAITQGATITDFTDAYTWVGQTTVGGWPVMPLVLFVGFIGMAVLLRRTVFGRKLYATGGNAAAAHVAGIRVNKVKIVAFTLSGFIAGIAGYFLASWQMAITSDQGEGFLLYSIAAPIIGGVSVFGGRGDTWGILGGVLLLTVIHVGLAVVNVPSFYVDMIGGFLIFIAVAVDAIRVGMGGTR</sequence>
<dbReference type="EMBL" id="JAESVB010000016">
    <property type="protein sequence ID" value="MCB8877691.1"/>
    <property type="molecule type" value="Genomic_DNA"/>
</dbReference>
<evidence type="ECO:0000313" key="13">
    <source>
        <dbReference type="Proteomes" id="UP000708298"/>
    </source>
</evidence>
<evidence type="ECO:0000256" key="4">
    <source>
        <dbReference type="ARBA" id="ARBA00022519"/>
    </source>
</evidence>
<evidence type="ECO:0000256" key="5">
    <source>
        <dbReference type="ARBA" id="ARBA00022597"/>
    </source>
</evidence>
<dbReference type="PANTHER" id="PTHR32196">
    <property type="entry name" value="ABC TRANSPORTER PERMEASE PROTEIN YPHD-RELATED-RELATED"/>
    <property type="match status" value="1"/>
</dbReference>
<evidence type="ECO:0000256" key="11">
    <source>
        <dbReference type="SAM" id="Phobius"/>
    </source>
</evidence>
<evidence type="ECO:0000256" key="9">
    <source>
        <dbReference type="ARBA" id="ARBA00035611"/>
    </source>
</evidence>
<reference evidence="12" key="1">
    <citation type="journal article" date="2021" name="Microorganisms">
        <title>Acidisoma silvae sp. nov. and Acidisomacellulosilytica sp. nov., Two Acidophilic Bacteria Isolated from Decaying Wood, Hydrolyzing Cellulose and Producing Poly-3-hydroxybutyrate.</title>
        <authorList>
            <person name="Mieszkin S."/>
            <person name="Pouder E."/>
            <person name="Uroz S."/>
            <person name="Simon-Colin C."/>
            <person name="Alain K."/>
        </authorList>
    </citation>
    <scope>NUCLEOTIDE SEQUENCE</scope>
    <source>
        <strain evidence="12">HW T2.11</strain>
    </source>
</reference>
<feature type="transmembrane region" description="Helical" evidence="11">
    <location>
        <begin position="287"/>
        <end position="305"/>
    </location>
</feature>
<feature type="transmembrane region" description="Helical" evidence="11">
    <location>
        <begin position="63"/>
        <end position="83"/>
    </location>
</feature>
<feature type="transmembrane region" description="Helical" evidence="11">
    <location>
        <begin position="30"/>
        <end position="51"/>
    </location>
</feature>
<dbReference type="RefSeq" id="WP_227323338.1">
    <property type="nucleotide sequence ID" value="NZ_JAESVB010000016.1"/>
</dbReference>
<dbReference type="GO" id="GO:0005886">
    <property type="term" value="C:plasma membrane"/>
    <property type="evidence" value="ECO:0007669"/>
    <property type="project" value="UniProtKB-SubCell"/>
</dbReference>
<evidence type="ECO:0000256" key="6">
    <source>
        <dbReference type="ARBA" id="ARBA00022692"/>
    </source>
</evidence>